<evidence type="ECO:0000313" key="2">
    <source>
        <dbReference type="Proteomes" id="UP001164459"/>
    </source>
</evidence>
<organism evidence="1 2">
    <name type="scientific">Nannocystis punicea</name>
    <dbReference type="NCBI Taxonomy" id="2995304"/>
    <lineage>
        <taxon>Bacteria</taxon>
        <taxon>Pseudomonadati</taxon>
        <taxon>Myxococcota</taxon>
        <taxon>Polyangia</taxon>
        <taxon>Nannocystales</taxon>
        <taxon>Nannocystaceae</taxon>
        <taxon>Nannocystis</taxon>
    </lineage>
</organism>
<reference evidence="1" key="1">
    <citation type="submission" date="2022-11" db="EMBL/GenBank/DDBJ databases">
        <title>Minimal conservation of predation-associated metabolite biosynthetic gene clusters underscores biosynthetic potential of Myxococcota including descriptions for ten novel species: Archangium lansinium sp. nov., Myxococcus landrumus sp. nov., Nannocystis bai.</title>
        <authorList>
            <person name="Ahearne A."/>
            <person name="Stevens C."/>
            <person name="Dowd S."/>
        </authorList>
    </citation>
    <scope>NUCLEOTIDE SEQUENCE</scope>
    <source>
        <strain evidence="1">Fl3</strain>
    </source>
</reference>
<proteinExistence type="predicted"/>
<keyword evidence="2" id="KW-1185">Reference proteome</keyword>
<dbReference type="Proteomes" id="UP001164459">
    <property type="component" value="Chromosome"/>
</dbReference>
<sequence>MPYTHVQFIAYEIGTAPANTVWDDDVIDSGTYLGLKRLDLDVETRCRLMLRAIQTARDNLPHGSSPPTAPEDDGTTLTVFVAPEFFFRGPQGAYPMEDVQRAIGLLQAMVAEDRWKDWIFCFGTILGVSAPAIGSPPVIDPTTVKEVYNFSLIQKGGTAARGDAGARVVVKELKSGIDFIAGAATDDGLLWAAVEHLDPSRAPGPGREQQRVNYDGAGIFDLDGITWGLEICLDHDGEAGGRLLNSPQLPGAAEVQVQLVVSCGMSIVEENVVAKQGGYVFGCDGLGDASSNLERVEASMSEIGALSRHAVGDEDLSVDSVSPVESVRVNELYPDGAGEVAIYPAQPLPAASTVPGSVVPLTWRPCEDYHFEFRLIYDQVGVFKAVLVEPISRKARFYGKDFILPVSIEIFSSEAVEAGYEDPDVRISMKLVTGTDRFTHGVWCDIDLPGFDFHGNAFLFHGRAADGAPETI</sequence>
<accession>A0ABY7H9E6</accession>
<evidence type="ECO:0000313" key="1">
    <source>
        <dbReference type="EMBL" id="WAS95659.1"/>
    </source>
</evidence>
<dbReference type="RefSeq" id="WP_269038005.1">
    <property type="nucleotide sequence ID" value="NZ_CP114040.1"/>
</dbReference>
<protein>
    <submittedName>
        <fullName evidence="1">Uncharacterized protein</fullName>
    </submittedName>
</protein>
<dbReference type="EMBL" id="CP114040">
    <property type="protein sequence ID" value="WAS95659.1"/>
    <property type="molecule type" value="Genomic_DNA"/>
</dbReference>
<name>A0ABY7H9E6_9BACT</name>
<gene>
    <name evidence="1" type="ORF">O0S08_05810</name>
</gene>